<evidence type="ECO:0000259" key="4">
    <source>
        <dbReference type="Pfam" id="PF04548"/>
    </source>
</evidence>
<reference evidence="5" key="1">
    <citation type="submission" date="2021-03" db="EMBL/GenBank/DDBJ databases">
        <authorList>
            <person name="Bekaert M."/>
        </authorList>
    </citation>
    <scope>NUCLEOTIDE SEQUENCE</scope>
</reference>
<feature type="domain" description="AIG1-type G" evidence="4">
    <location>
        <begin position="26"/>
        <end position="95"/>
    </location>
</feature>
<name>A0A8S3T3E9_MYTED</name>
<dbReference type="InterPro" id="IPR045058">
    <property type="entry name" value="GIMA/IAN/Toc"/>
</dbReference>
<dbReference type="PANTHER" id="PTHR10903:SF184">
    <property type="entry name" value="GTP-BINDING PROTEIN A"/>
    <property type="match status" value="1"/>
</dbReference>
<dbReference type="PANTHER" id="PTHR10903">
    <property type="entry name" value="GTPASE, IMAP FAMILY MEMBER-RELATED"/>
    <property type="match status" value="1"/>
</dbReference>
<proteinExistence type="inferred from homology"/>
<keyword evidence="3" id="KW-0342">GTP-binding</keyword>
<organism evidence="5 6">
    <name type="scientific">Mytilus edulis</name>
    <name type="common">Blue mussel</name>
    <dbReference type="NCBI Taxonomy" id="6550"/>
    <lineage>
        <taxon>Eukaryota</taxon>
        <taxon>Metazoa</taxon>
        <taxon>Spiralia</taxon>
        <taxon>Lophotrochozoa</taxon>
        <taxon>Mollusca</taxon>
        <taxon>Bivalvia</taxon>
        <taxon>Autobranchia</taxon>
        <taxon>Pteriomorphia</taxon>
        <taxon>Mytilida</taxon>
        <taxon>Mytiloidea</taxon>
        <taxon>Mytilidae</taxon>
        <taxon>Mytilinae</taxon>
        <taxon>Mytilus</taxon>
    </lineage>
</organism>
<evidence type="ECO:0000256" key="3">
    <source>
        <dbReference type="ARBA" id="ARBA00023134"/>
    </source>
</evidence>
<dbReference type="Proteomes" id="UP000683360">
    <property type="component" value="Unassembled WGS sequence"/>
</dbReference>
<accession>A0A8S3T3E9</accession>
<comment type="similarity">
    <text evidence="1">Belongs to the TRAFAC class TrmE-Era-EngA-EngB-Septin-like GTPase superfamily. AIG1/Toc34/Toc159-like paraseptin GTPase family. IAN subfamily.</text>
</comment>
<dbReference type="AlphaFoldDB" id="A0A8S3T3E9"/>
<dbReference type="SUPFAM" id="SSF52540">
    <property type="entry name" value="P-loop containing nucleoside triphosphate hydrolases"/>
    <property type="match status" value="1"/>
</dbReference>
<dbReference type="EMBL" id="CAJPWZ010001983">
    <property type="protein sequence ID" value="CAG2227935.1"/>
    <property type="molecule type" value="Genomic_DNA"/>
</dbReference>
<dbReference type="Gene3D" id="3.40.50.300">
    <property type="entry name" value="P-loop containing nucleotide triphosphate hydrolases"/>
    <property type="match status" value="2"/>
</dbReference>
<dbReference type="OrthoDB" id="8954335at2759"/>
<dbReference type="GO" id="GO:0005525">
    <property type="term" value="F:GTP binding"/>
    <property type="evidence" value="ECO:0007669"/>
    <property type="project" value="UniProtKB-KW"/>
</dbReference>
<keyword evidence="6" id="KW-1185">Reference proteome</keyword>
<evidence type="ECO:0000256" key="1">
    <source>
        <dbReference type="ARBA" id="ARBA00008535"/>
    </source>
</evidence>
<dbReference type="InterPro" id="IPR006703">
    <property type="entry name" value="G_AIG1"/>
</dbReference>
<dbReference type="Pfam" id="PF04548">
    <property type="entry name" value="AIG1"/>
    <property type="match status" value="1"/>
</dbReference>
<protein>
    <recommendedName>
        <fullName evidence="4">AIG1-type G domain-containing protein</fullName>
    </recommendedName>
</protein>
<sequence length="233" mass="26442">MTFVFSNYGNWPFNSRSTKQEVQHFLLGKAGSGKSRTGNSIIGNPNAFKFGTPTDDCTVEIIEDKSGKTIHVIDTPSDASADHNLKKIEEKINQFTESDSEAYKKYKSLSDCEGTNTIVIFTCFDKWENDMKDSQITNPEFTNYLSSLSHHNKSLLHSCGRHWVAFNNRLKGEKNDNQVNNLLEKIDEKLSTVCQSRKEKIKTLFLGPKDIANCGAVPSTQNYHRRRKIKIKV</sequence>
<evidence type="ECO:0000256" key="2">
    <source>
        <dbReference type="ARBA" id="ARBA00022741"/>
    </source>
</evidence>
<dbReference type="InterPro" id="IPR027417">
    <property type="entry name" value="P-loop_NTPase"/>
</dbReference>
<comment type="caution">
    <text evidence="5">The sequence shown here is derived from an EMBL/GenBank/DDBJ whole genome shotgun (WGS) entry which is preliminary data.</text>
</comment>
<evidence type="ECO:0000313" key="5">
    <source>
        <dbReference type="EMBL" id="CAG2227935.1"/>
    </source>
</evidence>
<gene>
    <name evidence="5" type="ORF">MEDL_40913</name>
</gene>
<keyword evidence="2" id="KW-0547">Nucleotide-binding</keyword>
<evidence type="ECO:0000313" key="6">
    <source>
        <dbReference type="Proteomes" id="UP000683360"/>
    </source>
</evidence>